<organism evidence="1 2">
    <name type="scientific">Mycolicibacterium fortuitum</name>
    <name type="common">Mycobacterium fortuitum</name>
    <dbReference type="NCBI Taxonomy" id="1766"/>
    <lineage>
        <taxon>Bacteria</taxon>
        <taxon>Bacillati</taxon>
        <taxon>Actinomycetota</taxon>
        <taxon>Actinomycetes</taxon>
        <taxon>Mycobacteriales</taxon>
        <taxon>Mycobacteriaceae</taxon>
        <taxon>Mycolicibacterium</taxon>
    </lineage>
</organism>
<sequence length="145" mass="15948">MSALGEAPDDVEEALAAYLGQIPLGAGFRRAAISRRAGDPFPFTLIRNLGGGEDPENGFSDPLVSIRTLCDKKLGDEAARDECATTHEWMLNLARVQEDIPISNGRIVNFDYVNVVEQPHWIPFGDDQVLCKLGRYGIGLSYVRK</sequence>
<evidence type="ECO:0000313" key="1">
    <source>
        <dbReference type="EMBL" id="MDV7288759.1"/>
    </source>
</evidence>
<dbReference type="Proteomes" id="UP001186041">
    <property type="component" value="Unassembled WGS sequence"/>
</dbReference>
<dbReference type="RefSeq" id="WP_317721484.1">
    <property type="nucleotide sequence ID" value="NZ_JAWLVK010000001.1"/>
</dbReference>
<evidence type="ECO:0000313" key="2">
    <source>
        <dbReference type="Proteomes" id="UP001186041"/>
    </source>
</evidence>
<gene>
    <name evidence="1" type="ORF">R4485_01105</name>
</gene>
<reference evidence="1" key="1">
    <citation type="submission" date="2023-10" db="EMBL/GenBank/DDBJ databases">
        <title>Mycolicibacterium fortuitum clinical isolates causing pulmonary infections in humans.</title>
        <authorList>
            <person name="Mejia-Ponce P.M."/>
            <person name="Zenteno-Cuevas R."/>
            <person name="Licona-Cassani C."/>
        </authorList>
    </citation>
    <scope>NUCLEOTIDE SEQUENCE</scope>
    <source>
        <strain evidence="1">M8</strain>
    </source>
</reference>
<accession>A0AAE4V811</accession>
<comment type="caution">
    <text evidence="1">The sequence shown here is derived from an EMBL/GenBank/DDBJ whole genome shotgun (WGS) entry which is preliminary data.</text>
</comment>
<name>A0AAE4V811_MYCFO</name>
<dbReference type="AlphaFoldDB" id="A0AAE4V811"/>
<proteinExistence type="predicted"/>
<dbReference type="EMBL" id="JAWLVV010000001">
    <property type="protein sequence ID" value="MDV7288759.1"/>
    <property type="molecule type" value="Genomic_DNA"/>
</dbReference>
<protein>
    <submittedName>
        <fullName evidence="1">Uncharacterized protein</fullName>
    </submittedName>
</protein>